<gene>
    <name evidence="6" type="ORF">ND2E_3921</name>
</gene>
<dbReference type="GO" id="GO:0003700">
    <property type="term" value="F:DNA-binding transcription factor activity"/>
    <property type="evidence" value="ECO:0007669"/>
    <property type="project" value="InterPro"/>
</dbReference>
<evidence type="ECO:0000256" key="3">
    <source>
        <dbReference type="ARBA" id="ARBA00023125"/>
    </source>
</evidence>
<organism evidence="6 7">
    <name type="scientific">Colwellia psychrerythraea</name>
    <name type="common">Vibrio psychroerythus</name>
    <dbReference type="NCBI Taxonomy" id="28229"/>
    <lineage>
        <taxon>Bacteria</taxon>
        <taxon>Pseudomonadati</taxon>
        <taxon>Pseudomonadota</taxon>
        <taxon>Gammaproteobacteria</taxon>
        <taxon>Alteromonadales</taxon>
        <taxon>Colwelliaceae</taxon>
        <taxon>Colwellia</taxon>
    </lineage>
</organism>
<dbReference type="PANTHER" id="PTHR30537:SF35">
    <property type="entry name" value="TRANSCRIPTIONAL REGULATORY PROTEIN"/>
    <property type="match status" value="1"/>
</dbReference>
<dbReference type="PATRIC" id="fig|28229.4.peg.3259"/>
<dbReference type="GO" id="GO:0043565">
    <property type="term" value="F:sequence-specific DNA binding"/>
    <property type="evidence" value="ECO:0007669"/>
    <property type="project" value="TreeGrafter"/>
</dbReference>
<dbReference type="RefSeq" id="WP_033094916.1">
    <property type="nucleotide sequence ID" value="NZ_JQED01000045.1"/>
</dbReference>
<evidence type="ECO:0000313" key="7">
    <source>
        <dbReference type="Proteomes" id="UP000029843"/>
    </source>
</evidence>
<evidence type="ECO:0000313" key="6">
    <source>
        <dbReference type="EMBL" id="KGJ88623.1"/>
    </source>
</evidence>
<name>A0A099KGD6_COLPS</name>
<reference evidence="6 7" key="1">
    <citation type="submission" date="2014-08" db="EMBL/GenBank/DDBJ databases">
        <title>Genomic and Phenotypic Diversity of Colwellia psychrerythraea strains from Disparate Marine Basins.</title>
        <authorList>
            <person name="Techtmann S.M."/>
            <person name="Stelling S.C."/>
            <person name="Utturkar S.M."/>
            <person name="Alshibli N."/>
            <person name="Harris A."/>
            <person name="Brown S.D."/>
            <person name="Hazen T.C."/>
        </authorList>
    </citation>
    <scope>NUCLEOTIDE SEQUENCE [LARGE SCALE GENOMIC DNA]</scope>
    <source>
        <strain evidence="6 7">ND2E</strain>
    </source>
</reference>
<evidence type="ECO:0000259" key="5">
    <source>
        <dbReference type="PROSITE" id="PS50931"/>
    </source>
</evidence>
<dbReference type="InterPro" id="IPR000847">
    <property type="entry name" value="LysR_HTH_N"/>
</dbReference>
<dbReference type="InterPro" id="IPR058163">
    <property type="entry name" value="LysR-type_TF_proteobact-type"/>
</dbReference>
<dbReference type="Pfam" id="PF03466">
    <property type="entry name" value="LysR_substrate"/>
    <property type="match status" value="1"/>
</dbReference>
<dbReference type="InterPro" id="IPR005119">
    <property type="entry name" value="LysR_subst-bd"/>
</dbReference>
<keyword evidence="3" id="KW-0238">DNA-binding</keyword>
<dbReference type="PROSITE" id="PS50931">
    <property type="entry name" value="HTH_LYSR"/>
    <property type="match status" value="1"/>
</dbReference>
<dbReference type="AlphaFoldDB" id="A0A099KGD6"/>
<dbReference type="InterPro" id="IPR036390">
    <property type="entry name" value="WH_DNA-bd_sf"/>
</dbReference>
<evidence type="ECO:0000256" key="4">
    <source>
        <dbReference type="ARBA" id="ARBA00023163"/>
    </source>
</evidence>
<proteinExistence type="inferred from homology"/>
<dbReference type="Proteomes" id="UP000029843">
    <property type="component" value="Unassembled WGS sequence"/>
</dbReference>
<dbReference type="GO" id="GO:0006351">
    <property type="term" value="P:DNA-templated transcription"/>
    <property type="evidence" value="ECO:0007669"/>
    <property type="project" value="TreeGrafter"/>
</dbReference>
<dbReference type="PANTHER" id="PTHR30537">
    <property type="entry name" value="HTH-TYPE TRANSCRIPTIONAL REGULATOR"/>
    <property type="match status" value="1"/>
</dbReference>
<dbReference type="FunFam" id="1.10.10.10:FF:000001">
    <property type="entry name" value="LysR family transcriptional regulator"/>
    <property type="match status" value="1"/>
</dbReference>
<comment type="caution">
    <text evidence="6">The sequence shown here is derived from an EMBL/GenBank/DDBJ whole genome shotgun (WGS) entry which is preliminary data.</text>
</comment>
<keyword evidence="2" id="KW-0805">Transcription regulation</keyword>
<dbReference type="OrthoDB" id="9785745at2"/>
<feature type="domain" description="HTH lysR-type" evidence="5">
    <location>
        <begin position="1"/>
        <end position="58"/>
    </location>
</feature>
<evidence type="ECO:0000256" key="1">
    <source>
        <dbReference type="ARBA" id="ARBA00009437"/>
    </source>
</evidence>
<keyword evidence="4" id="KW-0804">Transcription</keyword>
<dbReference type="CDD" id="cd08422">
    <property type="entry name" value="PBP2_CrgA_like"/>
    <property type="match status" value="1"/>
</dbReference>
<comment type="similarity">
    <text evidence="1">Belongs to the LysR transcriptional regulatory family.</text>
</comment>
<sequence>MNLSYLQTFLTVAEEGSFTKAAEGLSVSKGLVSRHVSHLETTLNAKLFHRTTRRIALTEVGEELLSKAKQIQLLASEAEIRVRDITQEFAGNLKVTAPFEFGRALCRHVIPSFIQQHPQINLILDFGPIKREIVSGDFDIAFRAYDELPDDVVGKELGFIRNVLVCSKDFAQHNEVKSIHDLHRCRFVLNGQDERWNQLILVKNDEHYQIEVSGNLSSNTYSSILQLAEQGLGIACLPYYQVEELIKTKKLIHLLPDWAVKIHKLSLIYAQRRITPRKLVTFNLAVKNWLESNNLYLISKG</sequence>
<dbReference type="InterPro" id="IPR036388">
    <property type="entry name" value="WH-like_DNA-bd_sf"/>
</dbReference>
<protein>
    <submittedName>
        <fullName evidence="6">Transcriptional regulator, LysR family</fullName>
    </submittedName>
</protein>
<dbReference type="SUPFAM" id="SSF53850">
    <property type="entry name" value="Periplasmic binding protein-like II"/>
    <property type="match status" value="1"/>
</dbReference>
<dbReference type="EMBL" id="JQED01000045">
    <property type="protein sequence ID" value="KGJ88623.1"/>
    <property type="molecule type" value="Genomic_DNA"/>
</dbReference>
<accession>A0A099KGD6</accession>
<evidence type="ECO:0000256" key="2">
    <source>
        <dbReference type="ARBA" id="ARBA00023015"/>
    </source>
</evidence>
<dbReference type="SUPFAM" id="SSF46785">
    <property type="entry name" value="Winged helix' DNA-binding domain"/>
    <property type="match status" value="1"/>
</dbReference>
<dbReference type="Gene3D" id="1.10.10.10">
    <property type="entry name" value="Winged helix-like DNA-binding domain superfamily/Winged helix DNA-binding domain"/>
    <property type="match status" value="1"/>
</dbReference>
<dbReference type="Pfam" id="PF00126">
    <property type="entry name" value="HTH_1"/>
    <property type="match status" value="1"/>
</dbReference>
<dbReference type="Gene3D" id="3.40.190.290">
    <property type="match status" value="1"/>
</dbReference>